<gene>
    <name evidence="13" type="ORF">BMF97_12715</name>
</gene>
<keyword evidence="14" id="KW-1185">Reference proteome</keyword>
<keyword evidence="13" id="KW-0675">Receptor</keyword>
<dbReference type="Pfam" id="PF14905">
    <property type="entry name" value="OMP_b-brl_3"/>
    <property type="match status" value="1"/>
</dbReference>
<dbReference type="GO" id="GO:0044718">
    <property type="term" value="P:siderophore transmembrane transport"/>
    <property type="evidence" value="ECO:0007669"/>
    <property type="project" value="TreeGrafter"/>
</dbReference>
<evidence type="ECO:0000313" key="14">
    <source>
        <dbReference type="Proteomes" id="UP000188947"/>
    </source>
</evidence>
<feature type="chain" id="PRO_5010730468" evidence="10">
    <location>
        <begin position="30"/>
        <end position="870"/>
    </location>
</feature>
<sequence>MIKTEIRQRIVTRTLGLGFALSAAAFAFAQQQKVAVSGKITDKNGAAVPYASITFANKADKALSDGSMTDDTGTYSLNLTPGTYTIEIDAPGFKKTSVEKTVTVPGSIGSIQVEALKGQAAVDSKTQNIQGVVITAAATKPYKVELDKKTYDPSTDLISKGGTLQDVLTNVPSVAVDTDGTVSMRGNTNVKFLINGKPSSLLGIDDGANALQSIPADQIEKIEVITNPSSKFEASGTSGILNIILKKNKKVGFNGNVTGTLGYMPRTALNANLSWRKNNWTWFLNGGGGYTESKSKSENETTYHNIVLPDIPANQTIQPNTIPSYLSQNSNNKSYNNNYNVTGGFVYDISDKTSLNLSGMVRTFEGDNRELLTTYNEFYKADLNTRQWNFMNSTGNRTSVGRSNNLAFQGDLGLDHKFNTSGHNLSLSLSVQRNRSNNSSNIDETLNSALIGHDDTERKSVTRSIIGKADYELPIGENSKLEAGYRLDANKNEYDNTVNSISYDSNAYPVSPFIPRYNNTTNYQETFNAFYLQFKSKIGKLGYQLGLRDELSNVKIDYSNLDGRDNINKTKNYNNLFPSVFLSYDISKDNQILVNYSRRIDRPRAFFMVPFPNYSNSQNIFEGNIDLNPSYVDSFEVGYSIQRKKFTVNPTLYYSRGTDDDKMLVYRPDERENVFYTKPINLGNNNRYGLDLNFTYDPFSWLKLMGSLDLFGYKTTGIATYDAIDVNGQAKTGTMDFTGSGFSTRARLNTTFKLDKTFSIQLQGNYRGAQKAANQNRSDMYVLNLGASKTIWKGDGTITFNIQDIFNTRRMESLTFNNDFTRRNYMQWQPRQFSISLSYRFKQGERIEQPKKKKDINNNYEGGDEQGGPM</sequence>
<dbReference type="AlphaFoldDB" id="A0A1V3TXT8"/>
<keyword evidence="7 8" id="KW-0998">Cell outer membrane</keyword>
<dbReference type="InterPro" id="IPR036942">
    <property type="entry name" value="Beta-barrel_TonB_sf"/>
</dbReference>
<evidence type="ECO:0000256" key="5">
    <source>
        <dbReference type="ARBA" id="ARBA00022729"/>
    </source>
</evidence>
<dbReference type="InterPro" id="IPR041700">
    <property type="entry name" value="OMP_b-brl_3"/>
</dbReference>
<keyword evidence="5 10" id="KW-0732">Signal</keyword>
<name>A0A1V3TXT8_ELIME</name>
<dbReference type="InterPro" id="IPR008969">
    <property type="entry name" value="CarboxyPept-like_regulatory"/>
</dbReference>
<dbReference type="Pfam" id="PF07715">
    <property type="entry name" value="Plug"/>
    <property type="match status" value="1"/>
</dbReference>
<dbReference type="Proteomes" id="UP000188947">
    <property type="component" value="Unassembled WGS sequence"/>
</dbReference>
<proteinExistence type="inferred from homology"/>
<dbReference type="InterPro" id="IPR039426">
    <property type="entry name" value="TonB-dep_rcpt-like"/>
</dbReference>
<feature type="signal peptide" evidence="10">
    <location>
        <begin position="1"/>
        <end position="29"/>
    </location>
</feature>
<evidence type="ECO:0000256" key="6">
    <source>
        <dbReference type="ARBA" id="ARBA00023136"/>
    </source>
</evidence>
<evidence type="ECO:0000256" key="4">
    <source>
        <dbReference type="ARBA" id="ARBA00022692"/>
    </source>
</evidence>
<dbReference type="Gene3D" id="2.170.130.10">
    <property type="entry name" value="TonB-dependent receptor, plug domain"/>
    <property type="match status" value="1"/>
</dbReference>
<dbReference type="PROSITE" id="PS52016">
    <property type="entry name" value="TONB_DEPENDENT_REC_3"/>
    <property type="match status" value="1"/>
</dbReference>
<keyword evidence="3 8" id="KW-1134">Transmembrane beta strand</keyword>
<keyword evidence="6 8" id="KW-0472">Membrane</keyword>
<dbReference type="GO" id="GO:0015344">
    <property type="term" value="F:siderophore uptake transmembrane transporter activity"/>
    <property type="evidence" value="ECO:0007669"/>
    <property type="project" value="TreeGrafter"/>
</dbReference>
<feature type="domain" description="Outer membrane protein beta-barrel" evidence="12">
    <location>
        <begin position="416"/>
        <end position="839"/>
    </location>
</feature>
<evidence type="ECO:0000259" key="12">
    <source>
        <dbReference type="Pfam" id="PF14905"/>
    </source>
</evidence>
<dbReference type="InterPro" id="IPR037066">
    <property type="entry name" value="Plug_dom_sf"/>
</dbReference>
<organism evidence="13 14">
    <name type="scientific">Elizabethkingia meningoseptica</name>
    <name type="common">Chryseobacterium meningosepticum</name>
    <dbReference type="NCBI Taxonomy" id="238"/>
    <lineage>
        <taxon>Bacteria</taxon>
        <taxon>Pseudomonadati</taxon>
        <taxon>Bacteroidota</taxon>
        <taxon>Flavobacteriia</taxon>
        <taxon>Flavobacteriales</taxon>
        <taxon>Weeksellaceae</taxon>
        <taxon>Elizabethkingia</taxon>
    </lineage>
</organism>
<dbReference type="SUPFAM" id="SSF56935">
    <property type="entry name" value="Porins"/>
    <property type="match status" value="1"/>
</dbReference>
<dbReference type="PANTHER" id="PTHR30069:SF29">
    <property type="entry name" value="HEMOGLOBIN AND HEMOGLOBIN-HAPTOGLOBIN-BINDING PROTEIN 1-RELATED"/>
    <property type="match status" value="1"/>
</dbReference>
<comment type="caution">
    <text evidence="13">The sequence shown here is derived from an EMBL/GenBank/DDBJ whole genome shotgun (WGS) entry which is preliminary data.</text>
</comment>
<dbReference type="InterPro" id="IPR012910">
    <property type="entry name" value="Plug_dom"/>
</dbReference>
<comment type="subcellular location">
    <subcellularLocation>
        <location evidence="1 8">Cell outer membrane</location>
        <topology evidence="1 8">Multi-pass membrane protein</topology>
    </subcellularLocation>
</comment>
<dbReference type="RefSeq" id="WP_069214154.1">
    <property type="nucleotide sequence ID" value="NZ_CP016378.1"/>
</dbReference>
<dbReference type="EMBL" id="MPOG01000014">
    <property type="protein sequence ID" value="OOH94218.1"/>
    <property type="molecule type" value="Genomic_DNA"/>
</dbReference>
<dbReference type="Pfam" id="PF13620">
    <property type="entry name" value="CarboxypepD_reg"/>
    <property type="match status" value="1"/>
</dbReference>
<protein>
    <submittedName>
        <fullName evidence="13">TonB-dependent receptor</fullName>
    </submittedName>
</protein>
<keyword evidence="4 8" id="KW-0812">Transmembrane</keyword>
<evidence type="ECO:0000256" key="3">
    <source>
        <dbReference type="ARBA" id="ARBA00022452"/>
    </source>
</evidence>
<evidence type="ECO:0000256" key="1">
    <source>
        <dbReference type="ARBA" id="ARBA00004571"/>
    </source>
</evidence>
<accession>A0A1V3TXT8</accession>
<evidence type="ECO:0000256" key="9">
    <source>
        <dbReference type="SAM" id="MobiDB-lite"/>
    </source>
</evidence>
<evidence type="ECO:0000256" key="2">
    <source>
        <dbReference type="ARBA" id="ARBA00022448"/>
    </source>
</evidence>
<dbReference type="PANTHER" id="PTHR30069">
    <property type="entry name" value="TONB-DEPENDENT OUTER MEMBRANE RECEPTOR"/>
    <property type="match status" value="1"/>
</dbReference>
<keyword evidence="2 8" id="KW-0813">Transport</keyword>
<dbReference type="GO" id="GO:0009279">
    <property type="term" value="C:cell outer membrane"/>
    <property type="evidence" value="ECO:0007669"/>
    <property type="project" value="UniProtKB-SubCell"/>
</dbReference>
<evidence type="ECO:0000256" key="7">
    <source>
        <dbReference type="ARBA" id="ARBA00023237"/>
    </source>
</evidence>
<evidence type="ECO:0000313" key="13">
    <source>
        <dbReference type="EMBL" id="OOH94218.1"/>
    </source>
</evidence>
<dbReference type="OrthoDB" id="8764943at2"/>
<comment type="similarity">
    <text evidence="8">Belongs to the TonB-dependent receptor family.</text>
</comment>
<dbReference type="Gene3D" id="2.60.40.1120">
    <property type="entry name" value="Carboxypeptidase-like, regulatory domain"/>
    <property type="match status" value="1"/>
</dbReference>
<evidence type="ECO:0000259" key="11">
    <source>
        <dbReference type="Pfam" id="PF07715"/>
    </source>
</evidence>
<evidence type="ECO:0000256" key="8">
    <source>
        <dbReference type="PROSITE-ProRule" id="PRU01360"/>
    </source>
</evidence>
<dbReference type="eggNOG" id="COG1629">
    <property type="taxonomic scope" value="Bacteria"/>
</dbReference>
<feature type="domain" description="TonB-dependent receptor plug" evidence="11">
    <location>
        <begin position="161"/>
        <end position="239"/>
    </location>
</feature>
<reference evidence="13 14" key="1">
    <citation type="submission" date="2016-11" db="EMBL/GenBank/DDBJ databases">
        <title>Genome sequence and comparative genomic analysis of clinical strain Elizabethkingia meningoseptica 61421 PRCM.</title>
        <authorList>
            <person name="Wang M."/>
            <person name="Hu S."/>
            <person name="Cao L."/>
            <person name="Jiang T."/>
            <person name="Zhou Y."/>
            <person name="Ming D."/>
        </authorList>
    </citation>
    <scope>NUCLEOTIDE SEQUENCE [LARGE SCALE GENOMIC DNA]</scope>
    <source>
        <strain evidence="13 14">61421 PRCM</strain>
    </source>
</reference>
<dbReference type="Gene3D" id="2.40.170.20">
    <property type="entry name" value="TonB-dependent receptor, beta-barrel domain"/>
    <property type="match status" value="1"/>
</dbReference>
<dbReference type="STRING" id="238.BBD35_12035"/>
<dbReference type="SUPFAM" id="SSF49464">
    <property type="entry name" value="Carboxypeptidase regulatory domain-like"/>
    <property type="match status" value="1"/>
</dbReference>
<evidence type="ECO:0000256" key="10">
    <source>
        <dbReference type="SAM" id="SignalP"/>
    </source>
</evidence>
<feature type="region of interest" description="Disordered" evidence="9">
    <location>
        <begin position="846"/>
        <end position="870"/>
    </location>
</feature>